<dbReference type="GO" id="GO:0016829">
    <property type="term" value="F:lyase activity"/>
    <property type="evidence" value="ECO:0007669"/>
    <property type="project" value="UniProtKB-KW"/>
</dbReference>
<dbReference type="Pfam" id="PF00425">
    <property type="entry name" value="Chorismate_bind"/>
    <property type="match status" value="1"/>
</dbReference>
<dbReference type="RefSeq" id="WP_097175809.1">
    <property type="nucleotide sequence ID" value="NZ_OBML01000010.1"/>
</dbReference>
<dbReference type="PANTHER" id="PTHR11236:SF50">
    <property type="entry name" value="AMINODEOXYCHORISMATE SYNTHASE COMPONENT 1"/>
    <property type="match status" value="1"/>
</dbReference>
<dbReference type="Gene3D" id="3.20.10.10">
    <property type="entry name" value="D-amino Acid Aminotransferase, subunit A, domain 2"/>
    <property type="match status" value="1"/>
</dbReference>
<dbReference type="EMBL" id="OBML01000010">
    <property type="protein sequence ID" value="SOC19436.1"/>
    <property type="molecule type" value="Genomic_DNA"/>
</dbReference>
<dbReference type="Proteomes" id="UP000219331">
    <property type="component" value="Unassembled WGS sequence"/>
</dbReference>
<dbReference type="InterPro" id="IPR043132">
    <property type="entry name" value="BCAT-like_C"/>
</dbReference>
<evidence type="ECO:0000313" key="4">
    <source>
        <dbReference type="EMBL" id="SOC19436.1"/>
    </source>
</evidence>
<dbReference type="Gene3D" id="3.60.120.10">
    <property type="entry name" value="Anthranilate synthase"/>
    <property type="match status" value="1"/>
</dbReference>
<evidence type="ECO:0000256" key="2">
    <source>
        <dbReference type="SAM" id="MobiDB-lite"/>
    </source>
</evidence>
<dbReference type="STRING" id="538381.GCA_001696535_04022"/>
<keyword evidence="4" id="KW-0456">Lyase</keyword>
<evidence type="ECO:0000313" key="5">
    <source>
        <dbReference type="Proteomes" id="UP000219331"/>
    </source>
</evidence>
<dbReference type="AlphaFoldDB" id="A0A285TBX0"/>
<dbReference type="PANTHER" id="PTHR11236">
    <property type="entry name" value="AMINOBENZOATE/ANTHRANILATE SYNTHASE"/>
    <property type="match status" value="1"/>
</dbReference>
<protein>
    <recommendedName>
        <fullName evidence="1">Probable branched-chain-amino-acid aminotransferase</fullName>
    </recommendedName>
</protein>
<dbReference type="Gene3D" id="3.30.470.10">
    <property type="match status" value="1"/>
</dbReference>
<evidence type="ECO:0000259" key="3">
    <source>
        <dbReference type="Pfam" id="PF00425"/>
    </source>
</evidence>
<dbReference type="GO" id="GO:0046820">
    <property type="term" value="F:4-amino-4-deoxychorismate synthase activity"/>
    <property type="evidence" value="ECO:0007669"/>
    <property type="project" value="TreeGrafter"/>
</dbReference>
<dbReference type="InterPro" id="IPR005801">
    <property type="entry name" value="ADC_synthase"/>
</dbReference>
<dbReference type="GO" id="GO:0000162">
    <property type="term" value="P:L-tryptophan biosynthetic process"/>
    <property type="evidence" value="ECO:0007669"/>
    <property type="project" value="TreeGrafter"/>
</dbReference>
<proteinExistence type="predicted"/>
<keyword evidence="5" id="KW-1185">Reference proteome</keyword>
<dbReference type="PRINTS" id="PR00095">
    <property type="entry name" value="ANTSNTHASEI"/>
</dbReference>
<dbReference type="OrthoDB" id="9803598at2"/>
<sequence>MDESGDDESGDAGRATAPGRPSETLVLFDAGAGTALLFARPRCVIACHEVSDVAAALAEAEAAARAGFHVAGYLAYEAGFAFEEKLRPLAPSDPTLPLVRLAVFDAPERLSLGEGLARIGAGDIAQEGCGRTDARVDGFELTREAYDAAFAAVREHLARGDIYQANLTMRARGQIAGDPARLFARLLLSQPVGHAAFLRTDTRTVLSLSPELFLERRGTRVATRPMKGTAPRGRADEEDRRIARALASDPKSRAENVMIVDLMRNDLSRIADTGSVQVPRLFEVEPYATLFQMTSTVEGEVPAETGFAACMRELFPCGSITGAPKLSAMQIIHKLESGPRGIYTGGIGHLEPSGDFRFNVAIRTLVVEADGRFEAGAGSGLVFDSASTPEYDECRLKLAFLERRAPDFSLFETMAWHPAETDNPLSGYLLLERHFSRLINSAARLGFPLDVEGARALLAGRAAAFDGPRRVRLELGGSGKLSLEDRELPPAVAHWTAVLADVTMAGGDPLLLHKTTRREIYDGTRARLAASTGCDEVIFANDEGFLTEGSFTNLFLARGGRLLTPALRHGLLPGTLRAALLDTGRAVEADLRPEDLAKADKIYLGNSLRGLVETRIQSRATLAAG</sequence>
<dbReference type="NCBIfam" id="TIGR00553">
    <property type="entry name" value="pabB"/>
    <property type="match status" value="1"/>
</dbReference>
<evidence type="ECO:0000256" key="1">
    <source>
        <dbReference type="ARBA" id="ARBA00014472"/>
    </source>
</evidence>
<dbReference type="InterPro" id="IPR005802">
    <property type="entry name" value="ADC_synth_comp_1"/>
</dbReference>
<dbReference type="InterPro" id="IPR019999">
    <property type="entry name" value="Anth_synth_I-like"/>
</dbReference>
<reference evidence="4 5" key="1">
    <citation type="submission" date="2017-08" db="EMBL/GenBank/DDBJ databases">
        <authorList>
            <person name="de Groot N.N."/>
        </authorList>
    </citation>
    <scope>NUCLEOTIDE SEQUENCE [LARGE SCALE GENOMIC DNA]</scope>
    <source>
        <strain evidence="4 5">USBA 352</strain>
    </source>
</reference>
<dbReference type="SUPFAM" id="SSF56752">
    <property type="entry name" value="D-aminoacid aminotransferase-like PLP-dependent enzymes"/>
    <property type="match status" value="1"/>
</dbReference>
<dbReference type="GO" id="GO:0009396">
    <property type="term" value="P:folic acid-containing compound biosynthetic process"/>
    <property type="evidence" value="ECO:0007669"/>
    <property type="project" value="InterPro"/>
</dbReference>
<accession>A0A285TBX0</accession>
<dbReference type="InterPro" id="IPR043131">
    <property type="entry name" value="BCAT-like_N"/>
</dbReference>
<dbReference type="SUPFAM" id="SSF56322">
    <property type="entry name" value="ADC synthase"/>
    <property type="match status" value="1"/>
</dbReference>
<feature type="compositionally biased region" description="Acidic residues" evidence="2">
    <location>
        <begin position="1"/>
        <end position="10"/>
    </location>
</feature>
<organism evidence="4 5">
    <name type="scientific">Stappia indica</name>
    <dbReference type="NCBI Taxonomy" id="538381"/>
    <lineage>
        <taxon>Bacteria</taxon>
        <taxon>Pseudomonadati</taxon>
        <taxon>Pseudomonadota</taxon>
        <taxon>Alphaproteobacteria</taxon>
        <taxon>Hyphomicrobiales</taxon>
        <taxon>Stappiaceae</taxon>
        <taxon>Stappia</taxon>
    </lineage>
</organism>
<name>A0A285TBX0_9HYPH</name>
<feature type="domain" description="Chorismate-utilising enzyme C-terminal" evidence="3">
    <location>
        <begin position="143"/>
        <end position="397"/>
    </location>
</feature>
<feature type="region of interest" description="Disordered" evidence="2">
    <location>
        <begin position="1"/>
        <end position="20"/>
    </location>
</feature>
<dbReference type="InterPro" id="IPR036038">
    <property type="entry name" value="Aminotransferase-like"/>
</dbReference>
<dbReference type="Pfam" id="PF01063">
    <property type="entry name" value="Aminotran_4"/>
    <property type="match status" value="1"/>
</dbReference>
<dbReference type="InterPro" id="IPR001544">
    <property type="entry name" value="Aminotrans_IV"/>
</dbReference>
<dbReference type="InterPro" id="IPR015890">
    <property type="entry name" value="Chorismate_C"/>
</dbReference>
<gene>
    <name evidence="4" type="ORF">SAMN05421512_11032</name>
</gene>